<dbReference type="InterPro" id="IPR042178">
    <property type="entry name" value="Serpin_sf_1"/>
</dbReference>
<reference evidence="4 5" key="1">
    <citation type="journal article" date="2013" name="BMC Genomics">
        <title>Genome sequencing and comparative genomics of honey bee microsporidia, Nosema apis reveal novel insights into host-parasite interactions.</title>
        <authorList>
            <person name="Chen Yp."/>
            <person name="Pettis J.S."/>
            <person name="Zhao Y."/>
            <person name="Liu X."/>
            <person name="Tallon L.J."/>
            <person name="Sadzewicz L.D."/>
            <person name="Li R."/>
            <person name="Zheng H."/>
            <person name="Huang S."/>
            <person name="Zhang X."/>
            <person name="Hamilton M.C."/>
            <person name="Pernal S.F."/>
            <person name="Melathopoulos A.P."/>
            <person name="Yan X."/>
            <person name="Evans J.D."/>
        </authorList>
    </citation>
    <scope>NUCLEOTIDE SEQUENCE [LARGE SCALE GENOMIC DNA]</scope>
    <source>
        <strain evidence="4 5">BRL 01</strain>
    </source>
</reference>
<gene>
    <name evidence="4" type="ORF">NAPIS_ORF01059</name>
</gene>
<dbReference type="PANTHER" id="PTHR11461">
    <property type="entry name" value="SERINE PROTEASE INHIBITOR, SERPIN"/>
    <property type="match status" value="1"/>
</dbReference>
<dbReference type="SUPFAM" id="SSF56574">
    <property type="entry name" value="Serpins"/>
    <property type="match status" value="1"/>
</dbReference>
<dbReference type="CDD" id="cd00172">
    <property type="entry name" value="serpin"/>
    <property type="match status" value="1"/>
</dbReference>
<dbReference type="SMART" id="SM00093">
    <property type="entry name" value="SERPIN"/>
    <property type="match status" value="1"/>
</dbReference>
<dbReference type="AlphaFoldDB" id="T0L1F6"/>
<proteinExistence type="inferred from homology"/>
<dbReference type="InterPro" id="IPR036186">
    <property type="entry name" value="Serpin_sf"/>
</dbReference>
<evidence type="ECO:0000256" key="2">
    <source>
        <dbReference type="RuleBase" id="RU000411"/>
    </source>
</evidence>
<accession>T0L1F6</accession>
<evidence type="ECO:0000313" key="5">
    <source>
        <dbReference type="Proteomes" id="UP000053780"/>
    </source>
</evidence>
<dbReference type="Proteomes" id="UP000053780">
    <property type="component" value="Unassembled WGS sequence"/>
</dbReference>
<organism evidence="4 5">
    <name type="scientific">Vairimorpha apis BRL 01</name>
    <dbReference type="NCBI Taxonomy" id="1037528"/>
    <lineage>
        <taxon>Eukaryota</taxon>
        <taxon>Fungi</taxon>
        <taxon>Fungi incertae sedis</taxon>
        <taxon>Microsporidia</taxon>
        <taxon>Nosematidae</taxon>
        <taxon>Vairimorpha</taxon>
    </lineage>
</organism>
<dbReference type="Gene3D" id="2.30.39.10">
    <property type="entry name" value="Alpha-1-antitrypsin, domain 1"/>
    <property type="match status" value="1"/>
</dbReference>
<dbReference type="Gene3D" id="3.30.497.10">
    <property type="entry name" value="Antithrombin, subunit I, domain 2"/>
    <property type="match status" value="1"/>
</dbReference>
<feature type="domain" description="Serpin" evidence="3">
    <location>
        <begin position="16"/>
        <end position="383"/>
    </location>
</feature>
<dbReference type="HOGENOM" id="CLU_023330_0_2_1"/>
<keyword evidence="5" id="KW-1185">Reference proteome</keyword>
<evidence type="ECO:0000256" key="1">
    <source>
        <dbReference type="ARBA" id="ARBA00009500"/>
    </source>
</evidence>
<dbReference type="GO" id="GO:0005615">
    <property type="term" value="C:extracellular space"/>
    <property type="evidence" value="ECO:0007669"/>
    <property type="project" value="InterPro"/>
</dbReference>
<comment type="similarity">
    <text evidence="1 2">Belongs to the serpin family.</text>
</comment>
<dbReference type="EMBL" id="KE647146">
    <property type="protein sequence ID" value="EQB61372.1"/>
    <property type="molecule type" value="Genomic_DNA"/>
</dbReference>
<dbReference type="VEuPathDB" id="MicrosporidiaDB:NAPIS_ORF01059"/>
<dbReference type="InterPro" id="IPR023796">
    <property type="entry name" value="Serpin_dom"/>
</dbReference>
<evidence type="ECO:0000313" key="4">
    <source>
        <dbReference type="EMBL" id="EQB61372.1"/>
    </source>
</evidence>
<name>T0L1F6_9MICR</name>
<dbReference type="OrthoDB" id="1063785at2759"/>
<evidence type="ECO:0000259" key="3">
    <source>
        <dbReference type="SMART" id="SM00093"/>
    </source>
</evidence>
<sequence>MSKINKILYKFAYYMFTVSNIEIDDNNRNKNFIFSPFSIHNLLSIIFNGAKGETNEKLKIILSDNCTKNIDCDIVNKDNYVVVNSLINEMKNSNIKLITDNFLFIRKDLSLNEQFINNIMKFYKINFMKFDLDKIQEFLNTINESIAVSTNNLIPNLLSKISPNTNLILVNTLYFKGLWDQKFDRNETKIENFFTGKKMIDVEMMHKKCKFNYYENEKFKACKLNFNGKKFSLTIFLPKEGVNINEVELSMTDSNVFNSLFNKNTERIVNLHLPKFKISLKNNLHEFLKAINLKNLASGDASDLSNMLVKGNLDAVKFEQKAVIEVNEEGTEAAAATSMIGTFMLLPEEHVEMNVNRSFCFSLDYQKDKCTSIPLFMGTINNPIN</sequence>
<protein>
    <submittedName>
        <fullName evidence="4">Leukocyte elastase inhibitor</fullName>
    </submittedName>
</protein>
<dbReference type="InterPro" id="IPR000215">
    <property type="entry name" value="Serpin_fam"/>
</dbReference>
<dbReference type="PANTHER" id="PTHR11461:SF211">
    <property type="entry name" value="GH10112P-RELATED"/>
    <property type="match status" value="1"/>
</dbReference>
<dbReference type="InterPro" id="IPR042185">
    <property type="entry name" value="Serpin_sf_2"/>
</dbReference>
<dbReference type="GO" id="GO:0004867">
    <property type="term" value="F:serine-type endopeptidase inhibitor activity"/>
    <property type="evidence" value="ECO:0007669"/>
    <property type="project" value="InterPro"/>
</dbReference>
<dbReference type="Pfam" id="PF00079">
    <property type="entry name" value="Serpin"/>
    <property type="match status" value="1"/>
</dbReference>